<keyword evidence="3" id="KW-1185">Reference proteome</keyword>
<proteinExistence type="predicted"/>
<gene>
    <name evidence="2" type="ORF">CC86DRAFT_434605</name>
</gene>
<dbReference type="AlphaFoldDB" id="A0A6A7ADP7"/>
<evidence type="ECO:0000313" key="3">
    <source>
        <dbReference type="Proteomes" id="UP000799424"/>
    </source>
</evidence>
<reference evidence="2" key="1">
    <citation type="journal article" date="2020" name="Stud. Mycol.">
        <title>101 Dothideomycetes genomes: a test case for predicting lifestyles and emergence of pathogens.</title>
        <authorList>
            <person name="Haridas S."/>
            <person name="Albert R."/>
            <person name="Binder M."/>
            <person name="Bloem J."/>
            <person name="Labutti K."/>
            <person name="Salamov A."/>
            <person name="Andreopoulos B."/>
            <person name="Baker S."/>
            <person name="Barry K."/>
            <person name="Bills G."/>
            <person name="Bluhm B."/>
            <person name="Cannon C."/>
            <person name="Castanera R."/>
            <person name="Culley D."/>
            <person name="Daum C."/>
            <person name="Ezra D."/>
            <person name="Gonzalez J."/>
            <person name="Henrissat B."/>
            <person name="Kuo A."/>
            <person name="Liang C."/>
            <person name="Lipzen A."/>
            <person name="Lutzoni F."/>
            <person name="Magnuson J."/>
            <person name="Mondo S."/>
            <person name="Nolan M."/>
            <person name="Ohm R."/>
            <person name="Pangilinan J."/>
            <person name="Park H.-J."/>
            <person name="Ramirez L."/>
            <person name="Alfaro M."/>
            <person name="Sun H."/>
            <person name="Tritt A."/>
            <person name="Yoshinaga Y."/>
            <person name="Zwiers L.-H."/>
            <person name="Turgeon B."/>
            <person name="Goodwin S."/>
            <person name="Spatafora J."/>
            <person name="Crous P."/>
            <person name="Grigoriev I."/>
        </authorList>
    </citation>
    <scope>NUCLEOTIDE SEQUENCE</scope>
    <source>
        <strain evidence="2">CBS 113818</strain>
    </source>
</reference>
<feature type="coiled-coil region" evidence="1">
    <location>
        <begin position="244"/>
        <end position="309"/>
    </location>
</feature>
<dbReference type="OrthoDB" id="3668495at2759"/>
<dbReference type="Proteomes" id="UP000799424">
    <property type="component" value="Unassembled WGS sequence"/>
</dbReference>
<organism evidence="2 3">
    <name type="scientific">Ophiobolus disseminans</name>
    <dbReference type="NCBI Taxonomy" id="1469910"/>
    <lineage>
        <taxon>Eukaryota</taxon>
        <taxon>Fungi</taxon>
        <taxon>Dikarya</taxon>
        <taxon>Ascomycota</taxon>
        <taxon>Pezizomycotina</taxon>
        <taxon>Dothideomycetes</taxon>
        <taxon>Pleosporomycetidae</taxon>
        <taxon>Pleosporales</taxon>
        <taxon>Pleosporineae</taxon>
        <taxon>Phaeosphaeriaceae</taxon>
        <taxon>Ophiobolus</taxon>
    </lineage>
</organism>
<keyword evidence="1" id="KW-0175">Coiled coil</keyword>
<name>A0A6A7ADP7_9PLEO</name>
<protein>
    <submittedName>
        <fullName evidence="2">Uncharacterized protein</fullName>
    </submittedName>
</protein>
<evidence type="ECO:0000256" key="1">
    <source>
        <dbReference type="SAM" id="Coils"/>
    </source>
</evidence>
<sequence length="377" mass="43098">MFIPQPAKFTGKYSYTQHCLAKFVKEANPEYNDRHPRVWACVYGDNQAALPKKPSCRLPTSVAYERKLFLAAFENPYFKFPGEGQIVWLTTNILQSINERFRDYPFNFDKNGKLRKNVGFPKWEYVIWMKFWHGTQWTLEDDDIQIEVRNIQMEIAQGRHQALKDTVAAAKPKMKNTELRITKKPSLGQVIVSWPRRSPFLDLGGNAGSTMESEQNSDEESNIDISMASSGLIVCPSLTSAPLHGEYSQDAQKAQQERERADKALEENAALTRPLATAKEQTGSVRQQLEACESNISVLERTHKDELEQERQKNTDFLRQQVESRQSEIAALNEAHRKVVKAVLHDKSCAEQDSKGNLERAATAEQRLRDLELQLRA</sequence>
<accession>A0A6A7ADP7</accession>
<evidence type="ECO:0000313" key="2">
    <source>
        <dbReference type="EMBL" id="KAF2830715.1"/>
    </source>
</evidence>
<dbReference type="EMBL" id="MU006219">
    <property type="protein sequence ID" value="KAF2830715.1"/>
    <property type="molecule type" value="Genomic_DNA"/>
</dbReference>